<reference evidence="1 2" key="1">
    <citation type="journal article" date="2016" name="Biochim. Biophys. Acta">
        <title>Photochemical characterization of actinorhodopsin and its functional existence in the natural host.</title>
        <authorList>
            <person name="Nakamura S."/>
            <person name="Kikukawa T."/>
            <person name="Tamogami J."/>
            <person name="Kamiya M."/>
            <person name="Aizawa T."/>
            <person name="Hahn M.W."/>
            <person name="Ihara K."/>
            <person name="Kamo N."/>
            <person name="Demura M."/>
        </authorList>
    </citation>
    <scope>NUCLEOTIDE SEQUENCE [LARGE SCALE GENOMIC DNA]</scope>
    <source>
        <strain evidence="1 2">MWH-Dar1</strain>
    </source>
</reference>
<sequence length="381" mass="43435">MNAKDRIPLAKKQRELLGQFYSIRYTKVLFSKVERKAIEKKFADTRQIPDLNLKAICPAMLSEFQKAIENNAVLQQAVFSECVYAQTLANMFGLSNFYNYQFEPGCLPEDVVKLIASYHLSPRYVYKSPDGRRALVQAGGNAGTDGALITIEDNDIFTIEFKEPIAKISEHDIPYAYNEDGYLSPSIDFISKYPQFELMLKEQIDKFLNFWEVRGSNVHDFGIEGIQFAISQNYSAKKFADVICVEDRNGYLTMIPSNQVQLWADTRGELRPVGRNSLPVWTPKSLAKDLANMGATIVDGEVRISMSAVTSAYARGSNGNKLSRYKFGKVYFIYVENASKVGEDLHFRLDQVRQIKPTISAHMKFKELQIRQVHEHYKPEI</sequence>
<dbReference type="Proteomes" id="UP000243784">
    <property type="component" value="Chromosome"/>
</dbReference>
<dbReference type="RefSeq" id="WP_084028356.1">
    <property type="nucleotide sequence ID" value="NZ_CP015208.1"/>
</dbReference>
<proteinExistence type="predicted"/>
<evidence type="ECO:0000313" key="1">
    <source>
        <dbReference type="EMBL" id="AOY55537.1"/>
    </source>
</evidence>
<evidence type="ECO:0000313" key="2">
    <source>
        <dbReference type="Proteomes" id="UP000243784"/>
    </source>
</evidence>
<keyword evidence="2" id="KW-1185">Reference proteome</keyword>
<dbReference type="STRING" id="535712.A4Z71_00495"/>
<protein>
    <submittedName>
        <fullName evidence="1">Uncharacterized protein</fullName>
    </submittedName>
</protein>
<organism evidence="1 2">
    <name type="scientific">Candidatus Rhodoluna planktonica</name>
    <dbReference type="NCBI Taxonomy" id="535712"/>
    <lineage>
        <taxon>Bacteria</taxon>
        <taxon>Bacillati</taxon>
        <taxon>Actinomycetota</taxon>
        <taxon>Actinomycetes</taxon>
        <taxon>Micrococcales</taxon>
        <taxon>Microbacteriaceae</taxon>
        <taxon>Luna cluster</taxon>
        <taxon>Luna-1 subcluster</taxon>
        <taxon>Rhodoluna</taxon>
    </lineage>
</organism>
<gene>
    <name evidence="1" type="ORF">A4Z71_00495</name>
</gene>
<dbReference type="KEGG" id="rpla:A4Z71_00495"/>
<dbReference type="OrthoDB" id="399939at2"/>
<name>A0A1D9DXK2_9MICO</name>
<dbReference type="EMBL" id="CP015208">
    <property type="protein sequence ID" value="AOY55537.1"/>
    <property type="molecule type" value="Genomic_DNA"/>
</dbReference>
<dbReference type="AlphaFoldDB" id="A0A1D9DXK2"/>
<accession>A0A1D9DXK2</accession>